<keyword evidence="1" id="KW-0472">Membrane</keyword>
<comment type="caution">
    <text evidence="2">The sequence shown here is derived from an EMBL/GenBank/DDBJ whole genome shotgun (WGS) entry which is preliminary data.</text>
</comment>
<evidence type="ECO:0000256" key="1">
    <source>
        <dbReference type="SAM" id="Phobius"/>
    </source>
</evidence>
<gene>
    <name evidence="2" type="ORF">AT728_15960</name>
</gene>
<keyword evidence="1" id="KW-0812">Transmembrane</keyword>
<accession>A0A0W7X375</accession>
<organism evidence="2 3">
    <name type="scientific">Streptomyces silvensis</name>
    <dbReference type="NCBI Taxonomy" id="1765722"/>
    <lineage>
        <taxon>Bacteria</taxon>
        <taxon>Bacillati</taxon>
        <taxon>Actinomycetota</taxon>
        <taxon>Actinomycetes</taxon>
        <taxon>Kitasatosporales</taxon>
        <taxon>Streptomycetaceae</taxon>
        <taxon>Streptomyces</taxon>
    </lineage>
</organism>
<sequence>MSVLQIVAEPVFRAGVVLSAVTAFVYCVAVVTVAASSVLFRTPQRRRDARATLRILMRRRGGR</sequence>
<keyword evidence="3" id="KW-1185">Reference proteome</keyword>
<feature type="transmembrane region" description="Helical" evidence="1">
    <location>
        <begin position="12"/>
        <end position="40"/>
    </location>
</feature>
<dbReference type="EMBL" id="LOCL01000034">
    <property type="protein sequence ID" value="KUF17308.1"/>
    <property type="molecule type" value="Genomic_DNA"/>
</dbReference>
<evidence type="ECO:0000313" key="2">
    <source>
        <dbReference type="EMBL" id="KUF17308.1"/>
    </source>
</evidence>
<name>A0A0W7X375_9ACTN</name>
<evidence type="ECO:0000313" key="3">
    <source>
        <dbReference type="Proteomes" id="UP000054804"/>
    </source>
</evidence>
<keyword evidence="1" id="KW-1133">Transmembrane helix</keyword>
<protein>
    <submittedName>
        <fullName evidence="2">Uncharacterized protein</fullName>
    </submittedName>
</protein>
<reference evidence="2 3" key="1">
    <citation type="submission" date="2015-12" db="EMBL/GenBank/DDBJ databases">
        <title>Draft genome sequence of Streptomyces silvensis ATCC 53525, a producer of novel hormone antagonists.</title>
        <authorList>
            <person name="Johnston C.W."/>
            <person name="Li Y."/>
            <person name="Magarvey N.A."/>
        </authorList>
    </citation>
    <scope>NUCLEOTIDE SEQUENCE [LARGE SCALE GENOMIC DNA]</scope>
    <source>
        <strain evidence="2 3">ATCC 53525</strain>
    </source>
</reference>
<dbReference type="Proteomes" id="UP000054804">
    <property type="component" value="Unassembled WGS sequence"/>
</dbReference>
<dbReference type="AlphaFoldDB" id="A0A0W7X375"/>
<proteinExistence type="predicted"/>